<dbReference type="Gene3D" id="3.40.1800.20">
    <property type="match status" value="1"/>
</dbReference>
<dbReference type="OrthoDB" id="6077919at2759"/>
<name>A0A9J6C913_POLVA</name>
<feature type="binding site" evidence="1">
    <location>
        <position position="62"/>
    </location>
    <ligand>
        <name>Zn(2+)</name>
        <dbReference type="ChEBI" id="CHEBI:29105"/>
    </ligand>
</feature>
<feature type="compositionally biased region" description="Basic and acidic residues" evidence="2">
    <location>
        <begin position="137"/>
        <end position="146"/>
    </location>
</feature>
<dbReference type="GO" id="GO:0005634">
    <property type="term" value="C:nucleus"/>
    <property type="evidence" value="ECO:0007669"/>
    <property type="project" value="InterPro"/>
</dbReference>
<evidence type="ECO:0000313" key="5">
    <source>
        <dbReference type="Proteomes" id="UP001107558"/>
    </source>
</evidence>
<organism evidence="4 5">
    <name type="scientific">Polypedilum vanderplanki</name>
    <name type="common">Sleeping chironomid midge</name>
    <dbReference type="NCBI Taxonomy" id="319348"/>
    <lineage>
        <taxon>Eukaryota</taxon>
        <taxon>Metazoa</taxon>
        <taxon>Ecdysozoa</taxon>
        <taxon>Arthropoda</taxon>
        <taxon>Hexapoda</taxon>
        <taxon>Insecta</taxon>
        <taxon>Pterygota</taxon>
        <taxon>Neoptera</taxon>
        <taxon>Endopterygota</taxon>
        <taxon>Diptera</taxon>
        <taxon>Nematocera</taxon>
        <taxon>Chironomoidea</taxon>
        <taxon>Chironomidae</taxon>
        <taxon>Chironominae</taxon>
        <taxon>Polypedilum</taxon>
        <taxon>Polypedilum</taxon>
    </lineage>
</organism>
<accession>A0A9J6C913</accession>
<dbReference type="Proteomes" id="UP001107558">
    <property type="component" value="Chromosome 2"/>
</dbReference>
<gene>
    <name evidence="4" type="ORF">PVAND_008050</name>
</gene>
<comment type="caution">
    <text evidence="4">The sequence shown here is derived from an EMBL/GenBank/DDBJ whole genome shotgun (WGS) entry which is preliminary data.</text>
</comment>
<reference evidence="4" key="1">
    <citation type="submission" date="2021-03" db="EMBL/GenBank/DDBJ databases">
        <title>Chromosome level genome of the anhydrobiotic midge Polypedilum vanderplanki.</title>
        <authorList>
            <person name="Yoshida Y."/>
            <person name="Kikawada T."/>
            <person name="Gusev O."/>
        </authorList>
    </citation>
    <scope>NUCLEOTIDE SEQUENCE</scope>
    <source>
        <strain evidence="4">NIAS01</strain>
        <tissue evidence="4">Whole body or cell culture</tissue>
    </source>
</reference>
<dbReference type="GO" id="GO:0008270">
    <property type="term" value="F:zinc ion binding"/>
    <property type="evidence" value="ECO:0007669"/>
    <property type="project" value="UniProtKB-UniRule"/>
</dbReference>
<evidence type="ECO:0000259" key="3">
    <source>
        <dbReference type="PROSITE" id="PS51915"/>
    </source>
</evidence>
<feature type="compositionally biased region" description="Low complexity" evidence="2">
    <location>
        <begin position="149"/>
        <end position="164"/>
    </location>
</feature>
<feature type="compositionally biased region" description="Basic and acidic residues" evidence="2">
    <location>
        <begin position="99"/>
        <end position="108"/>
    </location>
</feature>
<keyword evidence="5" id="KW-1185">Reference proteome</keyword>
<dbReference type="SMART" id="SM00868">
    <property type="entry name" value="zf-AD"/>
    <property type="match status" value="1"/>
</dbReference>
<dbReference type="EMBL" id="JADBJN010000002">
    <property type="protein sequence ID" value="KAG5678368.1"/>
    <property type="molecule type" value="Genomic_DNA"/>
</dbReference>
<protein>
    <recommendedName>
        <fullName evidence="3">ZAD domain-containing protein</fullName>
    </recommendedName>
</protein>
<feature type="binding site" evidence="1">
    <location>
        <position position="13"/>
    </location>
    <ligand>
        <name>Zn(2+)</name>
        <dbReference type="ChEBI" id="CHEBI:29105"/>
    </ligand>
</feature>
<keyword evidence="1" id="KW-0863">Zinc-finger</keyword>
<dbReference type="InterPro" id="IPR012934">
    <property type="entry name" value="Znf_AD"/>
</dbReference>
<evidence type="ECO:0000313" key="4">
    <source>
        <dbReference type="EMBL" id="KAG5678368.1"/>
    </source>
</evidence>
<dbReference type="SMART" id="SM00355">
    <property type="entry name" value="ZnF_C2H2"/>
    <property type="match status" value="4"/>
</dbReference>
<dbReference type="PROSITE" id="PS00028">
    <property type="entry name" value="ZINC_FINGER_C2H2_1"/>
    <property type="match status" value="2"/>
</dbReference>
<keyword evidence="1" id="KW-0862">Zinc</keyword>
<dbReference type="InterPro" id="IPR013087">
    <property type="entry name" value="Znf_C2H2_type"/>
</dbReference>
<feature type="region of interest" description="Disordered" evidence="2">
    <location>
        <begin position="86"/>
        <end position="164"/>
    </location>
</feature>
<proteinExistence type="predicted"/>
<feature type="domain" description="ZAD" evidence="3">
    <location>
        <begin position="11"/>
        <end position="89"/>
    </location>
</feature>
<keyword evidence="1" id="KW-0479">Metal-binding</keyword>
<feature type="binding site" evidence="1">
    <location>
        <position position="16"/>
    </location>
    <ligand>
        <name>Zn(2+)</name>
        <dbReference type="ChEBI" id="CHEBI:29105"/>
    </ligand>
</feature>
<evidence type="ECO:0000256" key="1">
    <source>
        <dbReference type="PROSITE-ProRule" id="PRU01263"/>
    </source>
</evidence>
<sequence>MATAISDKTKEECRLCGRLTPVTNIRKKLKEKIKGFVSFKEFIEYFCRITLIDNENLPDGVCQKCYQTLVDFCILSVTAEKNQANYEKQPVMNSHKRKRDDSNLKDSFNDSASTNEDGEKSSSSRQKKQNIKLTHSKPTEDLRMTTDDNNSNSSCSNSSNSRSIGNVVSSKFRSESNIKGCFNDVFKLFKDELVENEKSYEKITIKEGLLLDGGEIPKKWLSRYSNFVTWEMKHYCSHCNKNFDSLGALLLHFNEFKIPSNKRSIKCAACDLVFNESRCIASYINHMDKQHYNHLKFACIWCEKVFYNVVRLCEHGIKYHGELNFKYYPCFDCGLICPTFDQIVQHKTCHDV</sequence>
<dbReference type="AlphaFoldDB" id="A0A9J6C913"/>
<dbReference type="SUPFAM" id="SSF57716">
    <property type="entry name" value="Glucocorticoid receptor-like (DNA-binding domain)"/>
    <property type="match status" value="1"/>
</dbReference>
<evidence type="ECO:0000256" key="2">
    <source>
        <dbReference type="SAM" id="MobiDB-lite"/>
    </source>
</evidence>
<feature type="binding site" evidence="1">
    <location>
        <position position="65"/>
    </location>
    <ligand>
        <name>Zn(2+)</name>
        <dbReference type="ChEBI" id="CHEBI:29105"/>
    </ligand>
</feature>
<dbReference type="PROSITE" id="PS51915">
    <property type="entry name" value="ZAD"/>
    <property type="match status" value="1"/>
</dbReference>